<evidence type="ECO:0000313" key="1">
    <source>
        <dbReference type="EMBL" id="BAB52011.1"/>
    </source>
</evidence>
<dbReference type="HOGENOM" id="CLU_2619592_0_0_5"/>
<dbReference type="KEGG" id="mlo:msr5592"/>
<name>Q98BG1_RHILO</name>
<gene>
    <name evidence="1" type="ordered locus">msr5592</name>
</gene>
<sequence length="78" mass="8888">MAARSTAIRIEDLCTAIDALPQATVQRNMNEIGEPTVKSACRRRMRQSPWLLTWLDPRRSQAFPKPLPFAALAWETVH</sequence>
<reference evidence="1 2" key="1">
    <citation type="journal article" date="2000" name="DNA Res.">
        <title>Complete genome structure of the nitrogen-fixing symbiotic bacterium Mesorhizobium loti.</title>
        <authorList>
            <person name="Kaneko T."/>
            <person name="Nakamura Y."/>
            <person name="Sato S."/>
            <person name="Asamizu E."/>
            <person name="Kato T."/>
            <person name="Sasamoto S."/>
            <person name="Watanabe A."/>
            <person name="Idesawa K."/>
            <person name="Ishikawa A."/>
            <person name="Kawashima K."/>
            <person name="Kimura T."/>
            <person name="Kishida Y."/>
            <person name="Kiyokawa C."/>
            <person name="Kohara M."/>
            <person name="Matsumoto M."/>
            <person name="Matsuno A."/>
            <person name="Mochizuki Y."/>
            <person name="Nakayama S."/>
            <person name="Nakazaki N."/>
            <person name="Shimpo S."/>
            <person name="Sugimoto M."/>
            <person name="Takeuchi C."/>
            <person name="Yamada M."/>
            <person name="Tabata S."/>
        </authorList>
    </citation>
    <scope>NUCLEOTIDE SEQUENCE [LARGE SCALE GENOMIC DNA]</scope>
    <source>
        <strain evidence="2">LMG 29417 / CECT 9101 / MAFF 303099</strain>
    </source>
</reference>
<dbReference type="EMBL" id="BA000012">
    <property type="protein sequence ID" value="BAB52011.1"/>
    <property type="molecule type" value="Genomic_DNA"/>
</dbReference>
<dbReference type="AlphaFoldDB" id="Q98BG1"/>
<protein>
    <submittedName>
        <fullName evidence="1">Msr5592 protein</fullName>
    </submittedName>
</protein>
<evidence type="ECO:0000313" key="2">
    <source>
        <dbReference type="Proteomes" id="UP000000552"/>
    </source>
</evidence>
<proteinExistence type="predicted"/>
<organism evidence="1 2">
    <name type="scientific">Mesorhizobium japonicum (strain LMG 29417 / CECT 9101 / MAFF 303099)</name>
    <name type="common">Mesorhizobium loti (strain MAFF 303099)</name>
    <dbReference type="NCBI Taxonomy" id="266835"/>
    <lineage>
        <taxon>Bacteria</taxon>
        <taxon>Pseudomonadati</taxon>
        <taxon>Pseudomonadota</taxon>
        <taxon>Alphaproteobacteria</taxon>
        <taxon>Hyphomicrobiales</taxon>
        <taxon>Phyllobacteriaceae</taxon>
        <taxon>Mesorhizobium</taxon>
    </lineage>
</organism>
<accession>Q98BG1</accession>
<dbReference type="Proteomes" id="UP000000552">
    <property type="component" value="Chromosome"/>
</dbReference>